<evidence type="ECO:0000313" key="3">
    <source>
        <dbReference type="Proteomes" id="UP000251960"/>
    </source>
</evidence>
<evidence type="ECO:0000313" key="2">
    <source>
        <dbReference type="EMBL" id="PWZ04762.1"/>
    </source>
</evidence>
<organism evidence="2 3">
    <name type="scientific">Zea mays</name>
    <name type="common">Maize</name>
    <dbReference type="NCBI Taxonomy" id="4577"/>
    <lineage>
        <taxon>Eukaryota</taxon>
        <taxon>Viridiplantae</taxon>
        <taxon>Streptophyta</taxon>
        <taxon>Embryophyta</taxon>
        <taxon>Tracheophyta</taxon>
        <taxon>Spermatophyta</taxon>
        <taxon>Magnoliopsida</taxon>
        <taxon>Liliopsida</taxon>
        <taxon>Poales</taxon>
        <taxon>Poaceae</taxon>
        <taxon>PACMAD clade</taxon>
        <taxon>Panicoideae</taxon>
        <taxon>Andropogonodae</taxon>
        <taxon>Andropogoneae</taxon>
        <taxon>Tripsacinae</taxon>
        <taxon>Zea</taxon>
    </lineage>
</organism>
<evidence type="ECO:0000256" key="1">
    <source>
        <dbReference type="SAM" id="MobiDB-lite"/>
    </source>
</evidence>
<accession>A0A3L6D866</accession>
<gene>
    <name evidence="2" type="ORF">Zm00014a_007608</name>
</gene>
<sequence length="97" mass="10836">MRAEKRARRDELDRDLGETTALEVERNPSWASCTKEQQPAMGGGGQASWGWPTALGLDALDTKREQEEAEAELGTSARHGREQSELRPGNWRAGRWS</sequence>
<feature type="region of interest" description="Disordered" evidence="1">
    <location>
        <begin position="1"/>
        <end position="97"/>
    </location>
</feature>
<reference evidence="2 3" key="1">
    <citation type="journal article" date="2018" name="Nat. Genet.">
        <title>Extensive intraspecific gene order and gene structural variations between Mo17 and other maize genomes.</title>
        <authorList>
            <person name="Sun S."/>
            <person name="Zhou Y."/>
            <person name="Chen J."/>
            <person name="Shi J."/>
            <person name="Zhao H."/>
            <person name="Zhao H."/>
            <person name="Song W."/>
            <person name="Zhang M."/>
            <person name="Cui Y."/>
            <person name="Dong X."/>
            <person name="Liu H."/>
            <person name="Ma X."/>
            <person name="Jiao Y."/>
            <person name="Wang B."/>
            <person name="Wei X."/>
            <person name="Stein J.C."/>
            <person name="Glaubitz J.C."/>
            <person name="Lu F."/>
            <person name="Yu G."/>
            <person name="Liang C."/>
            <person name="Fengler K."/>
            <person name="Li B."/>
            <person name="Rafalski A."/>
            <person name="Schnable P.S."/>
            <person name="Ware D.H."/>
            <person name="Buckler E.S."/>
            <person name="Lai J."/>
        </authorList>
    </citation>
    <scope>NUCLEOTIDE SEQUENCE [LARGE SCALE GENOMIC DNA]</scope>
    <source>
        <strain evidence="3">cv. Missouri 17</strain>
        <tissue evidence="2">Seedling</tissue>
    </source>
</reference>
<feature type="compositionally biased region" description="Basic and acidic residues" evidence="1">
    <location>
        <begin position="1"/>
        <end position="17"/>
    </location>
</feature>
<dbReference type="EMBL" id="NCVQ01000011">
    <property type="protein sequence ID" value="PWZ04762.1"/>
    <property type="molecule type" value="Genomic_DNA"/>
</dbReference>
<proteinExistence type="predicted"/>
<name>A0A3L6D866_MAIZE</name>
<comment type="caution">
    <text evidence="2">The sequence shown here is derived from an EMBL/GenBank/DDBJ whole genome shotgun (WGS) entry which is preliminary data.</text>
</comment>
<dbReference type="AlphaFoldDB" id="A0A3L6D866"/>
<protein>
    <submittedName>
        <fullName evidence="2">Uncharacterized protein</fullName>
    </submittedName>
</protein>
<dbReference type="Proteomes" id="UP000251960">
    <property type="component" value="Unassembled WGS sequence"/>
</dbReference>